<sequence>MKKALRYFEEVGRRKTAIARVRLAKEGEKTIVINGKSFENYFQTLELREAALSPLKTADLIGQFQISVKVKGGGLHAQAEAVRHGIAKALVLFNPELRTKLKKAGYLTRDPRMRERKKFGLKRARRAPQWQKR</sequence>
<evidence type="ECO:0000256" key="2">
    <source>
        <dbReference type="ARBA" id="ARBA00022980"/>
    </source>
</evidence>
<dbReference type="InterPro" id="IPR023035">
    <property type="entry name" value="Ribosomal_uS9_bac/plastid"/>
</dbReference>
<dbReference type="PANTHER" id="PTHR21569:SF1">
    <property type="entry name" value="SMALL RIBOSOMAL SUBUNIT PROTEIN US9M"/>
    <property type="match status" value="1"/>
</dbReference>
<dbReference type="Gene3D" id="3.30.230.10">
    <property type="match status" value="1"/>
</dbReference>
<dbReference type="Proteomes" id="UP000176755">
    <property type="component" value="Unassembled WGS sequence"/>
</dbReference>
<keyword evidence="2 5" id="KW-0689">Ribosomal protein</keyword>
<gene>
    <name evidence="5" type="primary">rpsI</name>
    <name evidence="7" type="ORF">A2175_00770</name>
</gene>
<dbReference type="InterPro" id="IPR020568">
    <property type="entry name" value="Ribosomal_Su5_D2-typ_SF"/>
</dbReference>
<dbReference type="PROSITE" id="PS00360">
    <property type="entry name" value="RIBOSOMAL_S9"/>
    <property type="match status" value="1"/>
</dbReference>
<dbReference type="NCBIfam" id="NF001099">
    <property type="entry name" value="PRK00132.1"/>
    <property type="match status" value="1"/>
</dbReference>
<proteinExistence type="inferred from homology"/>
<dbReference type="InterPro" id="IPR014721">
    <property type="entry name" value="Ribsml_uS5_D2-typ_fold_subgr"/>
</dbReference>
<comment type="similarity">
    <text evidence="1 5 6">Belongs to the universal ribosomal protein uS9 family.</text>
</comment>
<dbReference type="GO" id="GO:0006412">
    <property type="term" value="P:translation"/>
    <property type="evidence" value="ECO:0007669"/>
    <property type="project" value="UniProtKB-UniRule"/>
</dbReference>
<evidence type="ECO:0000313" key="8">
    <source>
        <dbReference type="Proteomes" id="UP000176755"/>
    </source>
</evidence>
<evidence type="ECO:0000256" key="1">
    <source>
        <dbReference type="ARBA" id="ARBA00005251"/>
    </source>
</evidence>
<name>A0A1G2DZ25_9BACT</name>
<organism evidence="7 8">
    <name type="scientific">Candidatus Nealsonbacteria bacterium RBG_13_42_11</name>
    <dbReference type="NCBI Taxonomy" id="1801663"/>
    <lineage>
        <taxon>Bacteria</taxon>
        <taxon>Candidatus Nealsoniibacteriota</taxon>
    </lineage>
</organism>
<evidence type="ECO:0000256" key="4">
    <source>
        <dbReference type="ARBA" id="ARBA00035259"/>
    </source>
</evidence>
<dbReference type="GO" id="GO:0003723">
    <property type="term" value="F:RNA binding"/>
    <property type="evidence" value="ECO:0007669"/>
    <property type="project" value="TreeGrafter"/>
</dbReference>
<evidence type="ECO:0000256" key="6">
    <source>
        <dbReference type="RuleBase" id="RU003815"/>
    </source>
</evidence>
<dbReference type="STRING" id="1801663.A2175_00770"/>
<evidence type="ECO:0000313" key="7">
    <source>
        <dbReference type="EMBL" id="OGZ18837.1"/>
    </source>
</evidence>
<evidence type="ECO:0000256" key="3">
    <source>
        <dbReference type="ARBA" id="ARBA00023274"/>
    </source>
</evidence>
<dbReference type="AlphaFoldDB" id="A0A1G2DZ25"/>
<dbReference type="SUPFAM" id="SSF54211">
    <property type="entry name" value="Ribosomal protein S5 domain 2-like"/>
    <property type="match status" value="1"/>
</dbReference>
<protein>
    <recommendedName>
        <fullName evidence="4 5">Small ribosomal subunit protein uS9</fullName>
    </recommendedName>
</protein>
<comment type="caution">
    <text evidence="7">The sequence shown here is derived from an EMBL/GenBank/DDBJ whole genome shotgun (WGS) entry which is preliminary data.</text>
</comment>
<reference evidence="7 8" key="1">
    <citation type="journal article" date="2016" name="Nat. Commun.">
        <title>Thousands of microbial genomes shed light on interconnected biogeochemical processes in an aquifer system.</title>
        <authorList>
            <person name="Anantharaman K."/>
            <person name="Brown C.T."/>
            <person name="Hug L.A."/>
            <person name="Sharon I."/>
            <person name="Castelle C.J."/>
            <person name="Probst A.J."/>
            <person name="Thomas B.C."/>
            <person name="Singh A."/>
            <person name="Wilkins M.J."/>
            <person name="Karaoz U."/>
            <person name="Brodie E.L."/>
            <person name="Williams K.H."/>
            <person name="Hubbard S.S."/>
            <person name="Banfield J.F."/>
        </authorList>
    </citation>
    <scope>NUCLEOTIDE SEQUENCE [LARGE SCALE GENOMIC DNA]</scope>
</reference>
<dbReference type="Pfam" id="PF00380">
    <property type="entry name" value="Ribosomal_S9"/>
    <property type="match status" value="1"/>
</dbReference>
<dbReference type="HAMAP" id="MF_00532_B">
    <property type="entry name" value="Ribosomal_uS9_B"/>
    <property type="match status" value="1"/>
</dbReference>
<dbReference type="InterPro" id="IPR020574">
    <property type="entry name" value="Ribosomal_uS9_CS"/>
</dbReference>
<dbReference type="FunFam" id="3.30.230.10:FF:000001">
    <property type="entry name" value="30S ribosomal protein S9"/>
    <property type="match status" value="1"/>
</dbReference>
<keyword evidence="3 5" id="KW-0687">Ribonucleoprotein</keyword>
<dbReference type="EMBL" id="MHLY01000007">
    <property type="protein sequence ID" value="OGZ18837.1"/>
    <property type="molecule type" value="Genomic_DNA"/>
</dbReference>
<accession>A0A1G2DZ25</accession>
<dbReference type="GO" id="GO:0003735">
    <property type="term" value="F:structural constituent of ribosome"/>
    <property type="evidence" value="ECO:0007669"/>
    <property type="project" value="InterPro"/>
</dbReference>
<evidence type="ECO:0000256" key="5">
    <source>
        <dbReference type="HAMAP-Rule" id="MF_00532"/>
    </source>
</evidence>
<dbReference type="GO" id="GO:0022627">
    <property type="term" value="C:cytosolic small ribosomal subunit"/>
    <property type="evidence" value="ECO:0007669"/>
    <property type="project" value="TreeGrafter"/>
</dbReference>
<dbReference type="InterPro" id="IPR000754">
    <property type="entry name" value="Ribosomal_uS9"/>
</dbReference>
<dbReference type="PANTHER" id="PTHR21569">
    <property type="entry name" value="RIBOSOMAL PROTEIN S9"/>
    <property type="match status" value="1"/>
</dbReference>